<accession>A0ACC6M3Y5</accession>
<keyword evidence="2" id="KW-1185">Reference proteome</keyword>
<comment type="caution">
    <text evidence="1">The sequence shown here is derived from an EMBL/GenBank/DDBJ whole genome shotgun (WGS) entry which is preliminary data.</text>
</comment>
<reference evidence="1" key="1">
    <citation type="submission" date="2023-11" db="EMBL/GenBank/DDBJ databases">
        <title>Gracilibacillus pellucida a moderately halophilic bacterium isolated from saline soil in Xinjiang province.</title>
        <authorList>
            <person name="Zhang Z."/>
            <person name="Tan F."/>
            <person name="Wang Y."/>
            <person name="Xia M."/>
        </authorList>
    </citation>
    <scope>NUCLEOTIDE SEQUENCE</scope>
    <source>
        <strain evidence="1">S3-1-1</strain>
    </source>
</reference>
<dbReference type="Proteomes" id="UP001277972">
    <property type="component" value="Unassembled WGS sequence"/>
</dbReference>
<name>A0ACC6M3Y5_9BACI</name>
<gene>
    <name evidence="1" type="ORF">SH601_06675</name>
</gene>
<dbReference type="EMBL" id="JAWZSR010000003">
    <property type="protein sequence ID" value="MDX8045670.1"/>
    <property type="molecule type" value="Genomic_DNA"/>
</dbReference>
<evidence type="ECO:0000313" key="1">
    <source>
        <dbReference type="EMBL" id="MDX8045670.1"/>
    </source>
</evidence>
<evidence type="ECO:0000313" key="2">
    <source>
        <dbReference type="Proteomes" id="UP001277972"/>
    </source>
</evidence>
<proteinExistence type="predicted"/>
<sequence length="300" mass="33352">MGHHHEHDHHTNNKKALWISFSLITVFMIIEVVGGIWTNSLALLSDAGHMLSDSFALGLSLFAFKLSTKAPSTSKSFGYKRFEILAALINGLALIIISIYIFYEAIHRFVEPTSVSPMMLWIATTGLIVNLIVAFILMYSGDTKENLNMRSALLHVFGDLLGSIGAIIAGILILLFNWYVADPVASMIVSLLVLISGIRITRDSFHILMEGTPNNISYEAIENDLVQLDGVITIHDLHVWTITSNFPALSCHIVVDNETDRDQLLKRASNLIHEQFAITHTTIQIEGIDAHMCHEEDTCN</sequence>
<organism evidence="1 2">
    <name type="scientific">Gracilibacillus pellucidus</name>
    <dbReference type="NCBI Taxonomy" id="3095368"/>
    <lineage>
        <taxon>Bacteria</taxon>
        <taxon>Bacillati</taxon>
        <taxon>Bacillota</taxon>
        <taxon>Bacilli</taxon>
        <taxon>Bacillales</taxon>
        <taxon>Bacillaceae</taxon>
        <taxon>Gracilibacillus</taxon>
    </lineage>
</organism>
<protein>
    <submittedName>
        <fullName evidence="1">Cation diffusion facilitator family transporter</fullName>
    </submittedName>
</protein>